<organism evidence="2 3">
    <name type="scientific">Marinobacter nauticus</name>
    <name type="common">Marinobacter hydrocarbonoclasticus</name>
    <name type="synonym">Marinobacter aquaeolei</name>
    <dbReference type="NCBI Taxonomy" id="2743"/>
    <lineage>
        <taxon>Bacteria</taxon>
        <taxon>Pseudomonadati</taxon>
        <taxon>Pseudomonadota</taxon>
        <taxon>Gammaproteobacteria</taxon>
        <taxon>Pseudomonadales</taxon>
        <taxon>Marinobacteraceae</taxon>
        <taxon>Marinobacter</taxon>
    </lineage>
</organism>
<name>A0A3B8WG02_MARNT</name>
<sequence length="73" mass="7996">AVAIAVAVINPNDYKPQIEAAVEKQTNLDLMLEGDIGWSFIPLGLELNQVEANLDGERFVALEQLIAQIDFLS</sequence>
<feature type="non-terminal residue" evidence="2">
    <location>
        <position position="73"/>
    </location>
</feature>
<evidence type="ECO:0000259" key="1">
    <source>
        <dbReference type="Pfam" id="PF05170"/>
    </source>
</evidence>
<dbReference type="AlphaFoldDB" id="A0A3B8WG02"/>
<feature type="domain" description="AsmA" evidence="1">
    <location>
        <begin position="3"/>
        <end position="65"/>
    </location>
</feature>
<evidence type="ECO:0000313" key="3">
    <source>
        <dbReference type="Proteomes" id="UP000261325"/>
    </source>
</evidence>
<dbReference type="Proteomes" id="UP000261325">
    <property type="component" value="Unassembled WGS sequence"/>
</dbReference>
<gene>
    <name evidence="2" type="ORF">DCF82_00870</name>
</gene>
<proteinExistence type="predicted"/>
<dbReference type="EMBL" id="DLYI01000009">
    <property type="protein sequence ID" value="HAC26368.1"/>
    <property type="molecule type" value="Genomic_DNA"/>
</dbReference>
<evidence type="ECO:0000313" key="2">
    <source>
        <dbReference type="EMBL" id="HAC26368.1"/>
    </source>
</evidence>
<reference evidence="2 3" key="1">
    <citation type="journal article" date="2018" name="Nat. Biotechnol.">
        <title>A standardized bacterial taxonomy based on genome phylogeny substantially revises the tree of life.</title>
        <authorList>
            <person name="Parks D.H."/>
            <person name="Chuvochina M."/>
            <person name="Waite D.W."/>
            <person name="Rinke C."/>
            <person name="Skarshewski A."/>
            <person name="Chaumeil P.A."/>
            <person name="Hugenholtz P."/>
        </authorList>
    </citation>
    <scope>NUCLEOTIDE SEQUENCE [LARGE SCALE GENOMIC DNA]</scope>
    <source>
        <strain evidence="2">UBA9049</strain>
    </source>
</reference>
<feature type="non-terminal residue" evidence="2">
    <location>
        <position position="1"/>
    </location>
</feature>
<comment type="caution">
    <text evidence="2">The sequence shown here is derived from an EMBL/GenBank/DDBJ whole genome shotgun (WGS) entry which is preliminary data.</text>
</comment>
<dbReference type="Pfam" id="PF05170">
    <property type="entry name" value="AsmA"/>
    <property type="match status" value="1"/>
</dbReference>
<dbReference type="InterPro" id="IPR007844">
    <property type="entry name" value="AsmA"/>
</dbReference>
<protein>
    <submittedName>
        <fullName evidence="2">AsmA family protein</fullName>
    </submittedName>
</protein>
<accession>A0A3B8WG02</accession>